<comment type="caution">
    <text evidence="6">The sequence shown here is derived from an EMBL/GenBank/DDBJ whole genome shotgun (WGS) entry which is preliminary data.</text>
</comment>
<dbReference type="Pfam" id="PF10263">
    <property type="entry name" value="SprT-like"/>
    <property type="match status" value="1"/>
</dbReference>
<evidence type="ECO:0000313" key="7">
    <source>
        <dbReference type="Proteomes" id="UP001296943"/>
    </source>
</evidence>
<keyword evidence="7" id="KW-1185">Reference proteome</keyword>
<dbReference type="RefSeq" id="WP_204498482.1">
    <property type="nucleotide sequence ID" value="NZ_JAFBDR010000007.1"/>
</dbReference>
<organism evidence="6 7">
    <name type="scientific">Aquibacillus albus</name>
    <dbReference type="NCBI Taxonomy" id="1168171"/>
    <lineage>
        <taxon>Bacteria</taxon>
        <taxon>Bacillati</taxon>
        <taxon>Bacillota</taxon>
        <taxon>Bacilli</taxon>
        <taxon>Bacillales</taxon>
        <taxon>Bacillaceae</taxon>
        <taxon>Aquibacillus</taxon>
    </lineage>
</organism>
<dbReference type="HAMAP" id="MF_00745">
    <property type="entry name" value="SprT_like"/>
    <property type="match status" value="1"/>
</dbReference>
<name>A0ABS2MYV2_9BACI</name>
<keyword evidence="1 4" id="KW-0963">Cytoplasm</keyword>
<feature type="domain" description="SprT-like" evidence="5">
    <location>
        <begin position="8"/>
        <end position="151"/>
    </location>
</feature>
<feature type="binding site" evidence="4">
    <location>
        <position position="75"/>
    </location>
    <ligand>
        <name>Zn(2+)</name>
        <dbReference type="ChEBI" id="CHEBI:29105"/>
    </ligand>
</feature>
<comment type="similarity">
    <text evidence="4">Belongs to the SprT family.</text>
</comment>
<dbReference type="InterPro" id="IPR023524">
    <property type="entry name" value="Uncharacterised_SprT-like"/>
</dbReference>
<evidence type="ECO:0000256" key="1">
    <source>
        <dbReference type="ARBA" id="ARBA00022490"/>
    </source>
</evidence>
<evidence type="ECO:0000256" key="4">
    <source>
        <dbReference type="HAMAP-Rule" id="MF_00745"/>
    </source>
</evidence>
<keyword evidence="2 4" id="KW-0479">Metal-binding</keyword>
<proteinExistence type="inferred from homology"/>
<dbReference type="Proteomes" id="UP001296943">
    <property type="component" value="Unassembled WGS sequence"/>
</dbReference>
<feature type="binding site" evidence="4">
    <location>
        <position position="71"/>
    </location>
    <ligand>
        <name>Zn(2+)</name>
        <dbReference type="ChEBI" id="CHEBI:29105"/>
    </ligand>
</feature>
<evidence type="ECO:0000256" key="2">
    <source>
        <dbReference type="ARBA" id="ARBA00022723"/>
    </source>
</evidence>
<dbReference type="InterPro" id="IPR035240">
    <property type="entry name" value="SprT_Zn_ribbon"/>
</dbReference>
<evidence type="ECO:0000256" key="3">
    <source>
        <dbReference type="ARBA" id="ARBA00022833"/>
    </source>
</evidence>
<accession>A0ABS2MYV2</accession>
<protein>
    <recommendedName>
        <fullName evidence="4">Protein SprT-like</fullName>
    </recommendedName>
</protein>
<dbReference type="SMART" id="SM00731">
    <property type="entry name" value="SprT"/>
    <property type="match status" value="1"/>
</dbReference>
<dbReference type="NCBIfam" id="NF003339">
    <property type="entry name" value="PRK04351.1"/>
    <property type="match status" value="1"/>
</dbReference>
<comment type="subcellular location">
    <subcellularLocation>
        <location evidence="4">Cytoplasm</location>
    </subcellularLocation>
</comment>
<gene>
    <name evidence="6" type="ORF">JOC48_001552</name>
</gene>
<dbReference type="InterPro" id="IPR006640">
    <property type="entry name" value="SprT-like_domain"/>
</dbReference>
<reference evidence="6 7" key="1">
    <citation type="submission" date="2021-01" db="EMBL/GenBank/DDBJ databases">
        <title>Genomic Encyclopedia of Type Strains, Phase IV (KMG-IV): sequencing the most valuable type-strain genomes for metagenomic binning, comparative biology and taxonomic classification.</title>
        <authorList>
            <person name="Goeker M."/>
        </authorList>
    </citation>
    <scope>NUCLEOTIDE SEQUENCE [LARGE SCALE GENOMIC DNA]</scope>
    <source>
        <strain evidence="6 7">DSM 23711</strain>
    </source>
</reference>
<keyword evidence="3 4" id="KW-0862">Zinc</keyword>
<evidence type="ECO:0000259" key="5">
    <source>
        <dbReference type="SMART" id="SM00731"/>
    </source>
</evidence>
<evidence type="ECO:0000313" key="6">
    <source>
        <dbReference type="EMBL" id="MBM7571069.1"/>
    </source>
</evidence>
<feature type="active site" evidence="4">
    <location>
        <position position="72"/>
    </location>
</feature>
<dbReference type="EMBL" id="JAFBDR010000007">
    <property type="protein sequence ID" value="MBM7571069.1"/>
    <property type="molecule type" value="Genomic_DNA"/>
</dbReference>
<sequence>MAVLMTQEELEQLVDELSSEFFGKRFVDTVAFNPRLRTTGGRYIPAKRRIELNPKYLVELGEAEFRGIIKHELCHYHLHIEGKGYNHRDKTFKDLLKATGSPRHCQPLPSTRGKYKYTYVCIGCGQAYNRKRFVNVSRYRCGKCNGKLKQKDSG</sequence>
<comment type="cofactor">
    <cofactor evidence="4">
        <name>Zn(2+)</name>
        <dbReference type="ChEBI" id="CHEBI:29105"/>
    </cofactor>
    <text evidence="4">Binds 1 zinc ion.</text>
</comment>
<dbReference type="Pfam" id="PF17283">
    <property type="entry name" value="Zn_ribbon_SprT"/>
    <property type="match status" value="1"/>
</dbReference>